<dbReference type="GO" id="GO:0000724">
    <property type="term" value="P:double-strand break repair via homologous recombination"/>
    <property type="evidence" value="ECO:0007669"/>
    <property type="project" value="TreeGrafter"/>
</dbReference>
<dbReference type="Gene3D" id="3.40.50.300">
    <property type="entry name" value="P-loop containing nucleotide triphosphate hydrolases"/>
    <property type="match status" value="2"/>
</dbReference>
<feature type="domain" description="Helicase C-terminal" evidence="15">
    <location>
        <begin position="419"/>
        <end position="570"/>
    </location>
</feature>
<keyword evidence="3 11" id="KW-0547">Nucleotide-binding</keyword>
<dbReference type="GO" id="GO:0005524">
    <property type="term" value="F:ATP binding"/>
    <property type="evidence" value="ECO:0007669"/>
    <property type="project" value="UniProtKB-KW"/>
</dbReference>
<comment type="caution">
    <text evidence="16">The sequence shown here is derived from an EMBL/GenBank/DDBJ whole genome shotgun (WGS) entry which is preliminary data.</text>
</comment>
<dbReference type="GO" id="GO:0005694">
    <property type="term" value="C:chromosome"/>
    <property type="evidence" value="ECO:0007669"/>
    <property type="project" value="TreeGrafter"/>
</dbReference>
<feature type="coiled-coil region" evidence="12">
    <location>
        <begin position="108"/>
        <end position="142"/>
    </location>
</feature>
<feature type="region of interest" description="Disordered" evidence="13">
    <location>
        <begin position="753"/>
        <end position="837"/>
    </location>
</feature>
<evidence type="ECO:0000256" key="1">
    <source>
        <dbReference type="ARBA" id="ARBA00005446"/>
    </source>
</evidence>
<dbReference type="GO" id="GO:0003677">
    <property type="term" value="F:DNA binding"/>
    <property type="evidence" value="ECO:0007669"/>
    <property type="project" value="UniProtKB-KW"/>
</dbReference>
<comment type="similarity">
    <text evidence="1 11">Belongs to the helicase family. RecQ subfamily.</text>
</comment>
<keyword evidence="5 11" id="KW-0347">Helicase</keyword>
<evidence type="ECO:0000256" key="8">
    <source>
        <dbReference type="ARBA" id="ARBA00023235"/>
    </source>
</evidence>
<dbReference type="InterPro" id="IPR014001">
    <property type="entry name" value="Helicase_ATP-bd"/>
</dbReference>
<dbReference type="CDD" id="cd17920">
    <property type="entry name" value="DEXHc_RecQ"/>
    <property type="match status" value="1"/>
</dbReference>
<dbReference type="GO" id="GO:0046872">
    <property type="term" value="F:metal ion binding"/>
    <property type="evidence" value="ECO:0007669"/>
    <property type="project" value="UniProtKB-KW"/>
</dbReference>
<evidence type="ECO:0000256" key="13">
    <source>
        <dbReference type="SAM" id="MobiDB-lite"/>
    </source>
</evidence>
<evidence type="ECO:0000313" key="16">
    <source>
        <dbReference type="EMBL" id="KAF7761360.1"/>
    </source>
</evidence>
<keyword evidence="12" id="KW-0175">Coiled coil</keyword>
<keyword evidence="6 11" id="KW-0067">ATP-binding</keyword>
<evidence type="ECO:0000256" key="9">
    <source>
        <dbReference type="ARBA" id="ARBA00023242"/>
    </source>
</evidence>
<keyword evidence="4 11" id="KW-0378">Hydrolase</keyword>
<dbReference type="InterPro" id="IPR004589">
    <property type="entry name" value="DNA_helicase_ATP-dep_RecQ"/>
</dbReference>
<dbReference type="InterPro" id="IPR027417">
    <property type="entry name" value="P-loop_NTPase"/>
</dbReference>
<keyword evidence="2" id="KW-0479">Metal-binding</keyword>
<keyword evidence="9 11" id="KW-0539">Nucleus</keyword>
<dbReference type="PROSITE" id="PS51194">
    <property type="entry name" value="HELICASE_CTER"/>
    <property type="match status" value="1"/>
</dbReference>
<evidence type="ECO:0000313" key="17">
    <source>
        <dbReference type="Proteomes" id="UP000629468"/>
    </source>
</evidence>
<comment type="subcellular location">
    <subcellularLocation>
        <location evidence="11">Nucleus</location>
    </subcellularLocation>
</comment>
<dbReference type="GO" id="GO:0005737">
    <property type="term" value="C:cytoplasm"/>
    <property type="evidence" value="ECO:0007669"/>
    <property type="project" value="TreeGrafter"/>
</dbReference>
<dbReference type="GO" id="GO:0043138">
    <property type="term" value="F:3'-5' DNA helicase activity"/>
    <property type="evidence" value="ECO:0007669"/>
    <property type="project" value="UniProtKB-EC"/>
</dbReference>
<feature type="region of interest" description="Disordered" evidence="13">
    <location>
        <begin position="27"/>
        <end position="64"/>
    </location>
</feature>
<evidence type="ECO:0000256" key="11">
    <source>
        <dbReference type="RuleBase" id="RU364117"/>
    </source>
</evidence>
<evidence type="ECO:0000256" key="6">
    <source>
        <dbReference type="ARBA" id="ARBA00022840"/>
    </source>
</evidence>
<dbReference type="InterPro" id="IPR036388">
    <property type="entry name" value="WH-like_DNA-bd_sf"/>
</dbReference>
<dbReference type="GO" id="GO:0016787">
    <property type="term" value="F:hydrolase activity"/>
    <property type="evidence" value="ECO:0007669"/>
    <property type="project" value="UniProtKB-KW"/>
</dbReference>
<dbReference type="CDD" id="cd18794">
    <property type="entry name" value="SF2_C_RecQ"/>
    <property type="match status" value="1"/>
</dbReference>
<evidence type="ECO:0000256" key="7">
    <source>
        <dbReference type="ARBA" id="ARBA00023125"/>
    </source>
</evidence>
<feature type="compositionally biased region" description="Acidic residues" evidence="13">
    <location>
        <begin position="796"/>
        <end position="811"/>
    </location>
</feature>
<dbReference type="NCBIfam" id="TIGR00614">
    <property type="entry name" value="recQ_fam"/>
    <property type="match status" value="1"/>
</dbReference>
<dbReference type="GO" id="GO:0009378">
    <property type="term" value="F:four-way junction helicase activity"/>
    <property type="evidence" value="ECO:0007669"/>
    <property type="project" value="TreeGrafter"/>
</dbReference>
<dbReference type="InterPro" id="IPR001650">
    <property type="entry name" value="Helicase_C-like"/>
</dbReference>
<protein>
    <recommendedName>
        <fullName evidence="11">ATP-dependent DNA helicase</fullName>
        <ecNumber evidence="11">5.6.2.4</ecNumber>
    </recommendedName>
</protein>
<dbReference type="SUPFAM" id="SSF52540">
    <property type="entry name" value="P-loop containing nucleoside triphosphate hydrolases"/>
    <property type="match status" value="1"/>
</dbReference>
<comment type="catalytic activity">
    <reaction evidence="10 11">
        <text>Couples ATP hydrolysis with the unwinding of duplex DNA by translocating in the 3'-5' direction.</text>
        <dbReference type="EC" id="5.6.2.4"/>
    </reaction>
</comment>
<proteinExistence type="inferred from homology"/>
<feature type="domain" description="Helicase ATP-binding" evidence="14">
    <location>
        <begin position="200"/>
        <end position="380"/>
    </location>
</feature>
<gene>
    <name evidence="16" type="ORF">Agabi119p4_9352</name>
</gene>
<evidence type="ECO:0000256" key="4">
    <source>
        <dbReference type="ARBA" id="ARBA00022801"/>
    </source>
</evidence>
<dbReference type="PANTHER" id="PTHR13710:SF105">
    <property type="entry name" value="ATP-DEPENDENT DNA HELICASE Q1"/>
    <property type="match status" value="1"/>
</dbReference>
<dbReference type="AlphaFoldDB" id="A0A8H7C3H8"/>
<accession>A0A8H7C3H8</accession>
<dbReference type="Gene3D" id="1.10.10.10">
    <property type="entry name" value="Winged helix-like DNA-binding domain superfamily/Winged helix DNA-binding domain"/>
    <property type="match status" value="1"/>
</dbReference>
<dbReference type="Proteomes" id="UP000629468">
    <property type="component" value="Unassembled WGS sequence"/>
</dbReference>
<reference evidence="16 17" key="1">
    <citation type="journal article" name="Sci. Rep.">
        <title>Telomere-to-telomere assembled and centromere annotated genomes of the two main subspecies of the button mushroom Agaricus bisporus reveal especially polymorphic chromosome ends.</title>
        <authorList>
            <person name="Sonnenberg A.S.M."/>
            <person name="Sedaghat-Telgerd N."/>
            <person name="Lavrijssen B."/>
            <person name="Ohm R.A."/>
            <person name="Hendrickx P.M."/>
            <person name="Scholtmeijer K."/>
            <person name="Baars J.J.P."/>
            <person name="van Peer A."/>
        </authorList>
    </citation>
    <scope>NUCLEOTIDE SEQUENCE [LARGE SCALE GENOMIC DNA]</scope>
    <source>
        <strain evidence="16 17">H119_p4</strain>
    </source>
</reference>
<dbReference type="InterPro" id="IPR032284">
    <property type="entry name" value="RecQ_Zn-bd"/>
</dbReference>
<evidence type="ECO:0000256" key="10">
    <source>
        <dbReference type="ARBA" id="ARBA00034617"/>
    </source>
</evidence>
<dbReference type="PROSITE" id="PS00690">
    <property type="entry name" value="DEAH_ATP_HELICASE"/>
    <property type="match status" value="1"/>
</dbReference>
<name>A0A8H7C3H8_AGABI</name>
<feature type="compositionally biased region" description="Basic residues" evidence="13">
    <location>
        <begin position="775"/>
        <end position="791"/>
    </location>
</feature>
<dbReference type="EMBL" id="JABXXO010000013">
    <property type="protein sequence ID" value="KAF7761360.1"/>
    <property type="molecule type" value="Genomic_DNA"/>
</dbReference>
<evidence type="ECO:0000256" key="2">
    <source>
        <dbReference type="ARBA" id="ARBA00022723"/>
    </source>
</evidence>
<dbReference type="InterPro" id="IPR011545">
    <property type="entry name" value="DEAD/DEAH_box_helicase_dom"/>
</dbReference>
<dbReference type="PROSITE" id="PS51192">
    <property type="entry name" value="HELICASE_ATP_BIND_1"/>
    <property type="match status" value="1"/>
</dbReference>
<keyword evidence="8" id="KW-0413">Isomerase</keyword>
<dbReference type="GO" id="GO:0005634">
    <property type="term" value="C:nucleus"/>
    <property type="evidence" value="ECO:0007669"/>
    <property type="project" value="UniProtKB-SubCell"/>
</dbReference>
<dbReference type="Pfam" id="PF16124">
    <property type="entry name" value="RecQ_Zn_bind"/>
    <property type="match status" value="1"/>
</dbReference>
<evidence type="ECO:0000256" key="5">
    <source>
        <dbReference type="ARBA" id="ARBA00022806"/>
    </source>
</evidence>
<dbReference type="InterPro" id="IPR002464">
    <property type="entry name" value="DNA/RNA_helicase_DEAH_CS"/>
</dbReference>
<dbReference type="Pfam" id="PF00270">
    <property type="entry name" value="DEAD"/>
    <property type="match status" value="1"/>
</dbReference>
<evidence type="ECO:0000256" key="3">
    <source>
        <dbReference type="ARBA" id="ARBA00022741"/>
    </source>
</evidence>
<sequence>MNDYKFNFRSDEIDSDDPEMQYILKLSELDSHRSSRSATDTRSMPSPSTSIVVSNGHPPNSPSKFKPNGVAVNLSQANEAGPSDGKTVTLRAKAQDIQLRIASKDAKIQSLEKCIQEMITELDFEKDQRADLLKKLEDLKNVSRTGALNASGSGSRKGKGKMTGGINYEDGNFVWLSSLRKKMWNVFGIENFRLCQLGVCNANMDGRDLVVVMPTGGGKSLTYQLPALLTPGCTLVISPLLSLITDQILHLREHRINAVALTGSMSNAERKAIEGQLKALASGSVQDEIKLCYVTPEKLEKSHYFQKILQDLAKAGKLSRIVVDEAHCVSAMGHDFRPDYTKLYKLRLLLPSVPIMALSATCPPLVREDLIKQLKLPPIVDGRNAESEGTVFFSAPLYRKNLHYRIVPKPSRGAAVTKAMVDYILEHHPNDTGIVYCLTKKDSENVARELQEFSDNKIKTGIYHSERADSEKAKLHKDWRDGNIKVVCATIAFGLGIDKGDVRFVLHHSLSKSLEGFYQESGRAGRDGKDADCILYYRPQDATRVLAMTTSDKLGQQKVHAVLEFAEDLIECRKIQFAKYFSHSSSLSISSWTTEDQDALERCGHCDNCTRPPSSMENKDASFQSWQLLKIVEHLHNNNCNVTLILLVGLAKNASQGAFEVTEGRARRKERMDLEKVAGGVVDLSKANIEHLIVLLLLKGYLKEKFVAGPYSTNVYFILGDAAPEFIYRRREEILESRGRKFEMFLVKPTLKSRSSTRKKGDDHDDNEDEDPPRVAKRRKITKKTPRKRGKKNLEVEEIITSDGDSSEDEVSWMRRYIEEPEVGPQPSSDDILELSD</sequence>
<dbReference type="EC" id="5.6.2.4" evidence="11"/>
<keyword evidence="7" id="KW-0238">DNA-binding</keyword>
<evidence type="ECO:0000259" key="15">
    <source>
        <dbReference type="PROSITE" id="PS51194"/>
    </source>
</evidence>
<evidence type="ECO:0000259" key="14">
    <source>
        <dbReference type="PROSITE" id="PS51192"/>
    </source>
</evidence>
<organism evidence="16 17">
    <name type="scientific">Agaricus bisporus var. burnettii</name>
    <dbReference type="NCBI Taxonomy" id="192524"/>
    <lineage>
        <taxon>Eukaryota</taxon>
        <taxon>Fungi</taxon>
        <taxon>Dikarya</taxon>
        <taxon>Basidiomycota</taxon>
        <taxon>Agaricomycotina</taxon>
        <taxon>Agaricomycetes</taxon>
        <taxon>Agaricomycetidae</taxon>
        <taxon>Agaricales</taxon>
        <taxon>Agaricineae</taxon>
        <taxon>Agaricaceae</taxon>
        <taxon>Agaricus</taxon>
    </lineage>
</organism>
<comment type="catalytic activity">
    <reaction evidence="11">
        <text>ATP + H2O = ADP + phosphate + H(+)</text>
        <dbReference type="Rhea" id="RHEA:13065"/>
        <dbReference type="ChEBI" id="CHEBI:15377"/>
        <dbReference type="ChEBI" id="CHEBI:15378"/>
        <dbReference type="ChEBI" id="CHEBI:30616"/>
        <dbReference type="ChEBI" id="CHEBI:43474"/>
        <dbReference type="ChEBI" id="CHEBI:456216"/>
    </reaction>
</comment>
<dbReference type="SMART" id="SM00490">
    <property type="entry name" value="HELICc"/>
    <property type="match status" value="1"/>
</dbReference>
<evidence type="ECO:0000256" key="12">
    <source>
        <dbReference type="SAM" id="Coils"/>
    </source>
</evidence>
<feature type="compositionally biased region" description="Polar residues" evidence="13">
    <location>
        <begin position="36"/>
        <end position="53"/>
    </location>
</feature>
<dbReference type="Pfam" id="PF00271">
    <property type="entry name" value="Helicase_C"/>
    <property type="match status" value="1"/>
</dbReference>
<dbReference type="PANTHER" id="PTHR13710">
    <property type="entry name" value="DNA HELICASE RECQ FAMILY MEMBER"/>
    <property type="match status" value="1"/>
</dbReference>
<dbReference type="SMART" id="SM00487">
    <property type="entry name" value="DEXDc"/>
    <property type="match status" value="1"/>
</dbReference>